<keyword evidence="9" id="KW-0963">Cytoplasm</keyword>
<evidence type="ECO:0000256" key="5">
    <source>
        <dbReference type="ARBA" id="ARBA00022840"/>
    </source>
</evidence>
<feature type="binding site" evidence="9">
    <location>
        <begin position="252"/>
        <end position="253"/>
    </location>
    <ligand>
        <name>ATP</name>
        <dbReference type="ChEBI" id="CHEBI:30616"/>
    </ligand>
</feature>
<feature type="binding site" evidence="9">
    <location>
        <position position="286"/>
    </location>
    <ligand>
        <name>K(+)</name>
        <dbReference type="ChEBI" id="CHEBI:29103"/>
    </ligand>
</feature>
<feature type="binding site" evidence="9">
    <location>
        <position position="253"/>
    </location>
    <ligand>
        <name>substrate</name>
    </ligand>
</feature>
<dbReference type="PRINTS" id="PR00990">
    <property type="entry name" value="RIBOKINASE"/>
</dbReference>
<dbReference type="InterPro" id="IPR011877">
    <property type="entry name" value="Ribokinase"/>
</dbReference>
<keyword evidence="5 9" id="KW-0067">ATP-binding</keyword>
<dbReference type="InterPro" id="IPR002139">
    <property type="entry name" value="Ribo/fructo_kinase"/>
</dbReference>
<keyword evidence="7 9" id="KW-0630">Potassium</keyword>
<evidence type="ECO:0000256" key="8">
    <source>
        <dbReference type="ARBA" id="ARBA00023277"/>
    </source>
</evidence>
<proteinExistence type="inferred from homology"/>
<evidence type="ECO:0000256" key="1">
    <source>
        <dbReference type="ARBA" id="ARBA00022679"/>
    </source>
</evidence>
<evidence type="ECO:0000259" key="10">
    <source>
        <dbReference type="Pfam" id="PF00294"/>
    </source>
</evidence>
<evidence type="ECO:0000313" key="11">
    <source>
        <dbReference type="EMBL" id="BEI87988.1"/>
    </source>
</evidence>
<dbReference type="InterPro" id="IPR011611">
    <property type="entry name" value="PfkB_dom"/>
</dbReference>
<feature type="binding site" evidence="9">
    <location>
        <begin position="40"/>
        <end position="44"/>
    </location>
    <ligand>
        <name>substrate</name>
    </ligand>
</feature>
<comment type="activity regulation">
    <text evidence="9">Activated by a monovalent cation that binds near, but not in, the active site. The most likely occupant of the site in vivo is potassium. Ion binding induces a conformational change that may alter substrate affinity.</text>
</comment>
<comment type="function">
    <text evidence="9">Catalyzes the phosphorylation of ribose at O-5 in a reaction requiring ATP and magnesium. The resulting D-ribose-5-phosphate can then be used either for sythesis of nucleotides, histidine, and tryptophan, or as a component of the pentose phosphate pathway.</text>
</comment>
<accession>A0AA48IDU7</accession>
<dbReference type="GO" id="GO:0019303">
    <property type="term" value="P:D-ribose catabolic process"/>
    <property type="evidence" value="ECO:0007669"/>
    <property type="project" value="UniProtKB-UniRule"/>
</dbReference>
<reference evidence="11" key="1">
    <citation type="journal article" date="2023" name="BMC Genomics">
        <title>Chromosome-level genome assemblies of Cutaneotrichosporon spp. (Trichosporonales, Basidiomycota) reveal imbalanced evolution between nucleotide sequences and chromosome synteny.</title>
        <authorList>
            <person name="Kobayashi Y."/>
            <person name="Kayamori A."/>
            <person name="Aoki K."/>
            <person name="Shiwa Y."/>
            <person name="Matsutani M."/>
            <person name="Fujita N."/>
            <person name="Sugita T."/>
            <person name="Iwasaki W."/>
            <person name="Tanaka N."/>
            <person name="Takashima M."/>
        </authorList>
    </citation>
    <scope>NUCLEOTIDE SEQUENCE</scope>
    <source>
        <strain evidence="11">HIS019</strain>
    </source>
</reference>
<feature type="active site" description="Proton acceptor" evidence="9">
    <location>
        <position position="253"/>
    </location>
</feature>
<dbReference type="Gene3D" id="3.40.1190.20">
    <property type="match status" value="1"/>
</dbReference>
<dbReference type="AlphaFoldDB" id="A0AA48IDU7"/>
<feature type="domain" description="Carbohydrate kinase PfkB" evidence="10">
    <location>
        <begin position="5"/>
        <end position="296"/>
    </location>
</feature>
<evidence type="ECO:0000256" key="3">
    <source>
        <dbReference type="ARBA" id="ARBA00022741"/>
    </source>
</evidence>
<evidence type="ECO:0000256" key="2">
    <source>
        <dbReference type="ARBA" id="ARBA00022723"/>
    </source>
</evidence>
<feature type="binding site" evidence="9">
    <location>
        <position position="247"/>
    </location>
    <ligand>
        <name>K(+)</name>
        <dbReference type="ChEBI" id="CHEBI:29103"/>
    </ligand>
</feature>
<dbReference type="EMBL" id="AP028212">
    <property type="protein sequence ID" value="BEI87988.1"/>
    <property type="molecule type" value="Genomic_DNA"/>
</dbReference>
<feature type="binding site" evidence="9">
    <location>
        <position position="249"/>
    </location>
    <ligand>
        <name>K(+)</name>
        <dbReference type="ChEBI" id="CHEBI:29103"/>
    </ligand>
</feature>
<evidence type="ECO:0000256" key="6">
    <source>
        <dbReference type="ARBA" id="ARBA00022842"/>
    </source>
</evidence>
<dbReference type="Proteomes" id="UP001233271">
    <property type="component" value="Chromosome 1"/>
</dbReference>
<comment type="similarity">
    <text evidence="9">Belongs to the carbohydrate kinase PfkB family. Ribokinase subfamily.</text>
</comment>
<feature type="binding site" evidence="9">
    <location>
        <position position="295"/>
    </location>
    <ligand>
        <name>K(+)</name>
        <dbReference type="ChEBI" id="CHEBI:29103"/>
    </ligand>
</feature>
<organism evidence="11 12">
    <name type="scientific">Cutaneotrichosporon cavernicola</name>
    <dbReference type="NCBI Taxonomy" id="279322"/>
    <lineage>
        <taxon>Eukaryota</taxon>
        <taxon>Fungi</taxon>
        <taxon>Dikarya</taxon>
        <taxon>Basidiomycota</taxon>
        <taxon>Agaricomycotina</taxon>
        <taxon>Tremellomycetes</taxon>
        <taxon>Trichosporonales</taxon>
        <taxon>Trichosporonaceae</taxon>
        <taxon>Cutaneotrichosporon</taxon>
    </lineage>
</organism>
<name>A0AA48IDU7_9TREE</name>
<feature type="binding site" evidence="9">
    <location>
        <position position="289"/>
    </location>
    <ligand>
        <name>K(+)</name>
        <dbReference type="ChEBI" id="CHEBI:29103"/>
    </ligand>
</feature>
<comment type="catalytic activity">
    <reaction evidence="9">
        <text>D-ribose + ATP = D-ribose 5-phosphate + ADP + H(+)</text>
        <dbReference type="Rhea" id="RHEA:13697"/>
        <dbReference type="ChEBI" id="CHEBI:15378"/>
        <dbReference type="ChEBI" id="CHEBI:30616"/>
        <dbReference type="ChEBI" id="CHEBI:47013"/>
        <dbReference type="ChEBI" id="CHEBI:78346"/>
        <dbReference type="ChEBI" id="CHEBI:456216"/>
        <dbReference type="EC" id="2.7.1.15"/>
    </reaction>
</comment>
<keyword evidence="12" id="KW-1185">Reference proteome</keyword>
<feature type="binding site" evidence="9">
    <location>
        <begin position="12"/>
        <end position="14"/>
    </location>
    <ligand>
        <name>substrate</name>
    </ligand>
</feature>
<feature type="binding site" evidence="9">
    <location>
        <position position="124"/>
    </location>
    <ligand>
        <name>substrate</name>
    </ligand>
</feature>
<dbReference type="GO" id="GO:0046872">
    <property type="term" value="F:metal ion binding"/>
    <property type="evidence" value="ECO:0007669"/>
    <property type="project" value="UniProtKB-KW"/>
</dbReference>
<comment type="caution">
    <text evidence="9">Lacks conserved residue(s) required for the propagation of feature annotation.</text>
</comment>
<evidence type="ECO:0000256" key="4">
    <source>
        <dbReference type="ARBA" id="ARBA00022777"/>
    </source>
</evidence>
<comment type="cofactor">
    <cofactor evidence="9">
        <name>Mg(2+)</name>
        <dbReference type="ChEBI" id="CHEBI:18420"/>
    </cofactor>
    <text evidence="9">Requires a divalent cation, most likely magnesium in vivo, as an electrophilic catalyst to aid phosphoryl group transfer. It is the chelate of the metal and the nucleotide that is the actual substrate.</text>
</comment>
<dbReference type="GeneID" id="85491859"/>
<feature type="binding site" evidence="9">
    <location>
        <position position="291"/>
    </location>
    <ligand>
        <name>K(+)</name>
        <dbReference type="ChEBI" id="CHEBI:29103"/>
    </ligand>
</feature>
<evidence type="ECO:0000256" key="7">
    <source>
        <dbReference type="ARBA" id="ARBA00022958"/>
    </source>
</evidence>
<keyword evidence="9" id="KW-0539">Nucleus</keyword>
<protein>
    <recommendedName>
        <fullName evidence="9">Ribokinase</fullName>
        <shortName evidence="9">RK</shortName>
        <ecNumber evidence="9">2.7.1.15</ecNumber>
    </recommendedName>
</protein>
<feature type="binding site" evidence="9">
    <location>
        <begin position="217"/>
        <end position="222"/>
    </location>
    <ligand>
        <name>ATP</name>
        <dbReference type="ChEBI" id="CHEBI:30616"/>
    </ligand>
</feature>
<keyword evidence="3 9" id="KW-0547">Nucleotide-binding</keyword>
<dbReference type="PANTHER" id="PTHR10584">
    <property type="entry name" value="SUGAR KINASE"/>
    <property type="match status" value="1"/>
</dbReference>
<dbReference type="PANTHER" id="PTHR10584:SF166">
    <property type="entry name" value="RIBOKINASE"/>
    <property type="match status" value="1"/>
</dbReference>
<comment type="subunit">
    <text evidence="9">Homodimer.</text>
</comment>
<evidence type="ECO:0000256" key="9">
    <source>
        <dbReference type="HAMAP-Rule" id="MF_03215"/>
    </source>
</evidence>
<dbReference type="SUPFAM" id="SSF53613">
    <property type="entry name" value="Ribokinase-like"/>
    <property type="match status" value="1"/>
</dbReference>
<dbReference type="Pfam" id="PF00294">
    <property type="entry name" value="PfkB"/>
    <property type="match status" value="1"/>
</dbReference>
<keyword evidence="1 9" id="KW-0808">Transferase</keyword>
<evidence type="ECO:0000313" key="12">
    <source>
        <dbReference type="Proteomes" id="UP001233271"/>
    </source>
</evidence>
<dbReference type="GO" id="GO:0004747">
    <property type="term" value="F:ribokinase activity"/>
    <property type="evidence" value="ECO:0007669"/>
    <property type="project" value="UniProtKB-UniRule"/>
</dbReference>
<dbReference type="HAMAP" id="MF_01987">
    <property type="entry name" value="Ribokinase"/>
    <property type="match status" value="1"/>
</dbReference>
<keyword evidence="8 9" id="KW-0119">Carbohydrate metabolism</keyword>
<dbReference type="InterPro" id="IPR029056">
    <property type="entry name" value="Ribokinase-like"/>
</dbReference>
<gene>
    <name evidence="11" type="primary">RBK1</name>
    <name evidence="11" type="ORF">CcaverHIS019_0107060</name>
</gene>
<feature type="binding site" evidence="9">
    <location>
        <position position="171"/>
    </location>
    <ligand>
        <name>ATP</name>
        <dbReference type="ChEBI" id="CHEBI:30616"/>
    </ligand>
</feature>
<keyword evidence="2 9" id="KW-0479">Metal-binding</keyword>
<comment type="subcellular location">
    <subcellularLocation>
        <location evidence="9">Cytoplasm</location>
    </subcellularLocation>
    <subcellularLocation>
        <location evidence="9">Nucleus</location>
    </subcellularLocation>
</comment>
<comment type="pathway">
    <text evidence="9">Carbohydrate metabolism; D-ribose degradation; D-ribose 5-phosphate from beta-D-ribopyranose: step 2/2.</text>
</comment>
<dbReference type="RefSeq" id="XP_060453254.1">
    <property type="nucleotide sequence ID" value="XM_060603300.1"/>
</dbReference>
<dbReference type="EC" id="2.7.1.15" evidence="9"/>
<keyword evidence="6 9" id="KW-0460">Magnesium</keyword>
<dbReference type="GO" id="GO:0005524">
    <property type="term" value="F:ATP binding"/>
    <property type="evidence" value="ECO:0007669"/>
    <property type="project" value="UniProtKB-UniRule"/>
</dbReference>
<dbReference type="KEGG" id="ccac:CcaHIS019_0107060"/>
<sequence>MSKACLVRGSINIDEIYNLPHIVRPGETIASTGFDRKTGGKGSNQAYAAARAGGRVVLDAQIGADGLAVRDRIAAGGVDVTGRAIIQRSTSGENSIVLHAGANFANPGAKPELEGFSHLLLQNEIPLQDTLAYLREAGARGLTSIYNPSPMPTREQLRAFPWDCLTHLIVNEGELADIASAFDAAPTASSVADTARAQMHALNKAAGFNPKIVIVTTIGPEGVVLLDPRKGSEIMAWPAAPVTKVVDTTGAGDTFAGYFVSLLMELGDDAPLDTIIPICLTACALTVETAGAMESIAARKDVDARMAR</sequence>
<dbReference type="GO" id="GO:0005634">
    <property type="term" value="C:nucleus"/>
    <property type="evidence" value="ECO:0007669"/>
    <property type="project" value="UniProtKB-SubCell"/>
</dbReference>
<dbReference type="GO" id="GO:0005737">
    <property type="term" value="C:cytoplasm"/>
    <property type="evidence" value="ECO:0007669"/>
    <property type="project" value="UniProtKB-SubCell"/>
</dbReference>
<keyword evidence="4 9" id="KW-0418">Kinase</keyword>